<proteinExistence type="predicted"/>
<protein>
    <submittedName>
        <fullName evidence="1">Protein ORF129</fullName>
    </submittedName>
</protein>
<reference evidence="1 2" key="1">
    <citation type="journal article" date="2013" name="J. Virol.">
        <title>Comparative genomics of carp herpesviruses.</title>
        <authorList>
            <person name="Davison A.J."/>
            <person name="Kurobe T."/>
            <person name="Gatherer D."/>
            <person name="Cunningham C."/>
            <person name="Korf I."/>
            <person name="Fukuda H."/>
            <person name="Hedrick R.P."/>
            <person name="Waltzek T.B."/>
        </authorList>
    </citation>
    <scope>NUCLEOTIDE SEQUENCE [LARGE SCALE GENOMIC DNA]</scope>
    <source>
        <strain evidence="1">NG-J1</strain>
    </source>
</reference>
<evidence type="ECO:0000313" key="1">
    <source>
        <dbReference type="EMBL" id="AFJ20418.1"/>
    </source>
</evidence>
<name>K7PBY3_9VIRU</name>
<dbReference type="EMBL" id="JQ815363">
    <property type="protein sequence ID" value="AFJ20418.1"/>
    <property type="molecule type" value="Genomic_DNA"/>
</dbReference>
<keyword evidence="2" id="KW-1185">Reference proteome</keyword>
<accession>K7PBY3</accession>
<organism evidence="1 2">
    <name type="scientific">Cyprinid herpesvirus 1</name>
    <dbReference type="NCBI Taxonomy" id="317858"/>
    <lineage>
        <taxon>Viruses</taxon>
        <taxon>Duplodnaviria</taxon>
        <taxon>Heunggongvirae</taxon>
        <taxon>Peploviricota</taxon>
        <taxon>Herviviricetes</taxon>
        <taxon>Herpesvirales</taxon>
        <taxon>Alloherpesviridae</taxon>
        <taxon>Cyvirus</taxon>
        <taxon>Cyvirus cyprinidallo1</taxon>
    </lineage>
</organism>
<dbReference type="Proteomes" id="UP000118426">
    <property type="component" value="Segment"/>
</dbReference>
<dbReference type="KEGG" id="vg:14011274"/>
<dbReference type="RefSeq" id="YP_007003784.1">
    <property type="nucleotide sequence ID" value="NC_019491.1"/>
</dbReference>
<evidence type="ECO:0000313" key="2">
    <source>
        <dbReference type="Proteomes" id="UP000118426"/>
    </source>
</evidence>
<dbReference type="GeneID" id="14011274"/>
<sequence length="194" mass="21970">MESVTCCLGIEASEPHEFPSFPDLECASLLLQWSPLSKSHRDVYKFGRRCWLVGGFLGAHPNKGKGKVLLKRLSEDSCPSNFSLLLWWRRSGFPTGGRIHRSSNTNDKRLATAMWILGWHCMRHSWLQDIEPSPRCAHKFLPTLVRKIKRCRTLSRIQSLVFDLVDGSTLEDYADGSEGTGTVEDHGVRSRCVL</sequence>
<gene>
    <name evidence="1" type="ORF">CyHV1_ORF129</name>
</gene>